<evidence type="ECO:0000259" key="2">
    <source>
        <dbReference type="Pfam" id="PF04773"/>
    </source>
</evidence>
<evidence type="ECO:0000256" key="1">
    <source>
        <dbReference type="SAM" id="Phobius"/>
    </source>
</evidence>
<dbReference type="Pfam" id="PF04773">
    <property type="entry name" value="FecR"/>
    <property type="match status" value="1"/>
</dbReference>
<feature type="transmembrane region" description="Helical" evidence="1">
    <location>
        <begin position="79"/>
        <end position="101"/>
    </location>
</feature>
<dbReference type="PIRSF" id="PIRSF018266">
    <property type="entry name" value="FecR"/>
    <property type="match status" value="1"/>
</dbReference>
<accession>A0ABR7CWU0</accession>
<name>A0ABR7CWU0_9BACT</name>
<dbReference type="Gene3D" id="2.60.120.1440">
    <property type="match status" value="1"/>
</dbReference>
<evidence type="ECO:0000259" key="3">
    <source>
        <dbReference type="Pfam" id="PF16344"/>
    </source>
</evidence>
<dbReference type="EMBL" id="JACOOH010000001">
    <property type="protein sequence ID" value="MBC5620129.1"/>
    <property type="molecule type" value="Genomic_DNA"/>
</dbReference>
<evidence type="ECO:0000313" key="4">
    <source>
        <dbReference type="EMBL" id="MBC5620129.1"/>
    </source>
</evidence>
<feature type="domain" description="Protein FecR C-terminal" evidence="3">
    <location>
        <begin position="310"/>
        <end position="378"/>
    </location>
</feature>
<dbReference type="Gene3D" id="3.55.50.30">
    <property type="match status" value="1"/>
</dbReference>
<dbReference type="Pfam" id="PF16344">
    <property type="entry name" value="FecR_C"/>
    <property type="match status" value="1"/>
</dbReference>
<protein>
    <submittedName>
        <fullName evidence="4">FecR domain-containing protein</fullName>
    </submittedName>
</protein>
<dbReference type="PANTHER" id="PTHR30273:SF2">
    <property type="entry name" value="PROTEIN FECR"/>
    <property type="match status" value="1"/>
</dbReference>
<keyword evidence="1" id="KW-0812">Transmembrane</keyword>
<keyword evidence="5" id="KW-1185">Reference proteome</keyword>
<dbReference type="PANTHER" id="PTHR30273">
    <property type="entry name" value="PERIPLASMIC SIGNAL SENSOR AND SIGMA FACTOR ACTIVATOR FECR-RELATED"/>
    <property type="match status" value="1"/>
</dbReference>
<feature type="domain" description="FecR protein" evidence="2">
    <location>
        <begin position="173"/>
        <end position="265"/>
    </location>
</feature>
<reference evidence="4 5" key="1">
    <citation type="submission" date="2020-08" db="EMBL/GenBank/DDBJ databases">
        <title>Genome public.</title>
        <authorList>
            <person name="Liu C."/>
            <person name="Sun Q."/>
        </authorList>
    </citation>
    <scope>NUCLEOTIDE SEQUENCE [LARGE SCALE GENOMIC DNA]</scope>
    <source>
        <strain evidence="4 5">NSJ-56</strain>
    </source>
</reference>
<keyword evidence="1" id="KW-0472">Membrane</keyword>
<dbReference type="Proteomes" id="UP000646484">
    <property type="component" value="Unassembled WGS sequence"/>
</dbReference>
<dbReference type="RefSeq" id="WP_186974927.1">
    <property type="nucleotide sequence ID" value="NZ_JACOOH010000001.1"/>
</dbReference>
<dbReference type="InterPro" id="IPR012373">
    <property type="entry name" value="Ferrdict_sens_TM"/>
</dbReference>
<keyword evidence="1" id="KW-1133">Transmembrane helix</keyword>
<sequence>MQIDWSKLFSYINGFADRKTIEEVESWREKDSRNEEFYRRTRDYYANSPTRNESFSEGQLDILYKKMLKSKRGRKRRALWQRTTVAASVILLLSAGVWWYYTGNMHDESKAHVPVHAAEVIIITESGDKFTAKQLDSGIARQVADNKLEYSARENTSEEDAARVEKQVPRHTIIVPRGKTFELVLADGTFVLLGPSSELTYPVQFDSCSTREVTLRGEAYFEVTKSSNRFAVNTERMKLQVYGTTFNVFAREKMPVEAVLVEGRVGITPENGTEETILHPGDMYSIDEAGDIKVMQVDLAEYKAKRNGYVLFNGKTIEQIVRSLELYYDVDFVHEGVVPDTREYVFSVKRTSSLREVLDVIVSVADVKFVIDGKEVEITRK</sequence>
<gene>
    <name evidence="4" type="ORF">H8S64_03345</name>
</gene>
<comment type="caution">
    <text evidence="4">The sequence shown here is derived from an EMBL/GenBank/DDBJ whole genome shotgun (WGS) entry which is preliminary data.</text>
</comment>
<dbReference type="InterPro" id="IPR032508">
    <property type="entry name" value="FecR_C"/>
</dbReference>
<organism evidence="4 5">
    <name type="scientific">Butyricimonas hominis</name>
    <dbReference type="NCBI Taxonomy" id="2763032"/>
    <lineage>
        <taxon>Bacteria</taxon>
        <taxon>Pseudomonadati</taxon>
        <taxon>Bacteroidota</taxon>
        <taxon>Bacteroidia</taxon>
        <taxon>Bacteroidales</taxon>
        <taxon>Odoribacteraceae</taxon>
        <taxon>Butyricimonas</taxon>
    </lineage>
</organism>
<evidence type="ECO:0000313" key="5">
    <source>
        <dbReference type="Proteomes" id="UP000646484"/>
    </source>
</evidence>
<proteinExistence type="predicted"/>
<dbReference type="InterPro" id="IPR006860">
    <property type="entry name" value="FecR"/>
</dbReference>